<name>A0A9X6NMK3_HYPEX</name>
<evidence type="ECO:0000256" key="5">
    <source>
        <dbReference type="ARBA" id="ARBA00023136"/>
    </source>
</evidence>
<keyword evidence="7" id="KW-0807">Transducer</keyword>
<dbReference type="Pfam" id="PF00001">
    <property type="entry name" value="7tm_1"/>
    <property type="match status" value="1"/>
</dbReference>
<dbReference type="EMBL" id="MTYJ01001226">
    <property type="protein sequence ID" value="OWA55673.1"/>
    <property type="molecule type" value="Genomic_DNA"/>
</dbReference>
<feature type="non-terminal residue" evidence="10">
    <location>
        <position position="74"/>
    </location>
</feature>
<dbReference type="PANTHER" id="PTHR24238:SF75">
    <property type="entry name" value="CHOLECYSTOKININ-LIKE RECEPTOR AT 17D1-RELATED"/>
    <property type="match status" value="1"/>
</dbReference>
<keyword evidence="6 10" id="KW-0675">Receptor</keyword>
<dbReference type="InterPro" id="IPR017452">
    <property type="entry name" value="GPCR_Rhodpsn_7TM"/>
</dbReference>
<keyword evidence="2 8" id="KW-0812">Transmembrane</keyword>
<proteinExistence type="predicted"/>
<evidence type="ECO:0000313" key="11">
    <source>
        <dbReference type="Proteomes" id="UP000192578"/>
    </source>
</evidence>
<dbReference type="GO" id="GO:0005886">
    <property type="term" value="C:plasma membrane"/>
    <property type="evidence" value="ECO:0007669"/>
    <property type="project" value="TreeGrafter"/>
</dbReference>
<keyword evidence="4" id="KW-0297">G-protein coupled receptor</keyword>
<evidence type="ECO:0000256" key="8">
    <source>
        <dbReference type="SAM" id="Phobius"/>
    </source>
</evidence>
<keyword evidence="3 8" id="KW-1133">Transmembrane helix</keyword>
<comment type="caution">
    <text evidence="10">The sequence shown here is derived from an EMBL/GenBank/DDBJ whole genome shotgun (WGS) entry which is preliminary data.</text>
</comment>
<accession>A0A9X6NMK3</accession>
<keyword evidence="5 8" id="KW-0472">Membrane</keyword>
<evidence type="ECO:0000256" key="7">
    <source>
        <dbReference type="ARBA" id="ARBA00023224"/>
    </source>
</evidence>
<dbReference type="InterPro" id="IPR000276">
    <property type="entry name" value="GPCR_Rhodpsn"/>
</dbReference>
<dbReference type="PROSITE" id="PS50262">
    <property type="entry name" value="G_PROTEIN_RECEP_F1_2"/>
    <property type="match status" value="1"/>
</dbReference>
<dbReference type="GO" id="GO:0008188">
    <property type="term" value="F:neuropeptide receptor activity"/>
    <property type="evidence" value="ECO:0007669"/>
    <property type="project" value="TreeGrafter"/>
</dbReference>
<evidence type="ECO:0000313" key="10">
    <source>
        <dbReference type="EMBL" id="OWA55673.1"/>
    </source>
</evidence>
<organism evidence="10 11">
    <name type="scientific">Hypsibius exemplaris</name>
    <name type="common">Freshwater tardigrade</name>
    <dbReference type="NCBI Taxonomy" id="2072580"/>
    <lineage>
        <taxon>Eukaryota</taxon>
        <taxon>Metazoa</taxon>
        <taxon>Ecdysozoa</taxon>
        <taxon>Tardigrada</taxon>
        <taxon>Eutardigrada</taxon>
        <taxon>Parachela</taxon>
        <taxon>Hypsibioidea</taxon>
        <taxon>Hypsibiidae</taxon>
        <taxon>Hypsibius</taxon>
    </lineage>
</organism>
<comment type="subcellular location">
    <subcellularLocation>
        <location evidence="1">Membrane</location>
        <topology evidence="1">Multi-pass membrane protein</topology>
    </subcellularLocation>
</comment>
<evidence type="ECO:0000256" key="2">
    <source>
        <dbReference type="ARBA" id="ARBA00022692"/>
    </source>
</evidence>
<dbReference type="Gene3D" id="1.20.1070.10">
    <property type="entry name" value="Rhodopsin 7-helix transmembrane proteins"/>
    <property type="match status" value="1"/>
</dbReference>
<reference evidence="11" key="1">
    <citation type="submission" date="2017-01" db="EMBL/GenBank/DDBJ databases">
        <title>Comparative genomics of anhydrobiosis in the tardigrade Hypsibius dujardini.</title>
        <authorList>
            <person name="Yoshida Y."/>
            <person name="Koutsovoulos G."/>
            <person name="Laetsch D."/>
            <person name="Stevens L."/>
            <person name="Kumar S."/>
            <person name="Horikawa D."/>
            <person name="Ishino K."/>
            <person name="Komine S."/>
            <person name="Tomita M."/>
            <person name="Blaxter M."/>
            <person name="Arakawa K."/>
        </authorList>
    </citation>
    <scope>NUCLEOTIDE SEQUENCE [LARGE SCALE GENOMIC DNA]</scope>
    <source>
        <strain evidence="11">Z151</strain>
    </source>
</reference>
<protein>
    <submittedName>
        <fullName evidence="10">Cholecystokinin receptor type A</fullName>
    </submittedName>
</protein>
<feature type="non-terminal residue" evidence="10">
    <location>
        <position position="1"/>
    </location>
</feature>
<dbReference type="OrthoDB" id="10037617at2759"/>
<evidence type="ECO:0000256" key="3">
    <source>
        <dbReference type="ARBA" id="ARBA00022989"/>
    </source>
</evidence>
<gene>
    <name evidence="10" type="ORF">BV898_20061</name>
</gene>
<dbReference type="PANTHER" id="PTHR24238">
    <property type="entry name" value="G-PROTEIN COUPLED RECEPTOR"/>
    <property type="match status" value="1"/>
</dbReference>
<sequence>YFVIFAICILGNAAVIVTLIQNRRMRTVTNIFLINLSVGDLLLGVFCMPFTLTGQILRKFIFGAAMCKMIPYLQ</sequence>
<evidence type="ECO:0000259" key="9">
    <source>
        <dbReference type="PROSITE" id="PS50262"/>
    </source>
</evidence>
<evidence type="ECO:0000256" key="6">
    <source>
        <dbReference type="ARBA" id="ARBA00023170"/>
    </source>
</evidence>
<feature type="domain" description="G-protein coupled receptors family 1 profile" evidence="9">
    <location>
        <begin position="11"/>
        <end position="74"/>
    </location>
</feature>
<feature type="transmembrane region" description="Helical" evidence="8">
    <location>
        <begin position="29"/>
        <end position="52"/>
    </location>
</feature>
<dbReference type="AlphaFoldDB" id="A0A9X6NMK3"/>
<dbReference type="Proteomes" id="UP000192578">
    <property type="component" value="Unassembled WGS sequence"/>
</dbReference>
<evidence type="ECO:0000256" key="4">
    <source>
        <dbReference type="ARBA" id="ARBA00023040"/>
    </source>
</evidence>
<dbReference type="SUPFAM" id="SSF81321">
    <property type="entry name" value="Family A G protein-coupled receptor-like"/>
    <property type="match status" value="1"/>
</dbReference>
<evidence type="ECO:0000256" key="1">
    <source>
        <dbReference type="ARBA" id="ARBA00004141"/>
    </source>
</evidence>
<keyword evidence="11" id="KW-1185">Reference proteome</keyword>